<dbReference type="InterPro" id="IPR000626">
    <property type="entry name" value="Ubiquitin-like_dom"/>
</dbReference>
<evidence type="ECO:0000259" key="12">
    <source>
        <dbReference type="PROSITE" id="PS50235"/>
    </source>
</evidence>
<dbReference type="SUPFAM" id="SSF54001">
    <property type="entry name" value="Cysteine proteinases"/>
    <property type="match status" value="1"/>
</dbReference>
<feature type="compositionally biased region" description="Acidic residues" evidence="10">
    <location>
        <begin position="614"/>
        <end position="624"/>
    </location>
</feature>
<evidence type="ECO:0000256" key="9">
    <source>
        <dbReference type="ARBA" id="ARBA00023242"/>
    </source>
</evidence>
<dbReference type="Proteomes" id="UP000016926">
    <property type="component" value="Unassembled WGS sequence"/>
</dbReference>
<feature type="region of interest" description="Disordered" evidence="10">
    <location>
        <begin position="46"/>
        <end position="114"/>
    </location>
</feature>
<dbReference type="InterPro" id="IPR018200">
    <property type="entry name" value="USP_CS"/>
</dbReference>
<reference evidence="13 14" key="1">
    <citation type="journal article" date="2012" name="Nat. Commun.">
        <title>A multi-omic map of the lipid-producing yeast Rhodosporidium toruloides.</title>
        <authorList>
            <person name="Zhu Z."/>
            <person name="Zhang S."/>
            <person name="Liu H."/>
            <person name="Shen H."/>
            <person name="Lin X."/>
            <person name="Yang F."/>
            <person name="Zhou Y.J."/>
            <person name="Jin G."/>
            <person name="Ye M."/>
            <person name="Zou H."/>
            <person name="Zou H."/>
            <person name="Zhao Z.K."/>
        </authorList>
    </citation>
    <scope>NUCLEOTIDE SEQUENCE [LARGE SCALE GENOMIC DNA]</scope>
    <source>
        <strain evidence="13 14">NP11</strain>
    </source>
</reference>
<keyword evidence="7 13" id="KW-0378">Hydrolase</keyword>
<keyword evidence="8" id="KW-0788">Thiol protease</keyword>
<evidence type="ECO:0000313" key="13">
    <source>
        <dbReference type="EMBL" id="EMS25216.1"/>
    </source>
</evidence>
<feature type="compositionally biased region" description="Basic and acidic residues" evidence="10">
    <location>
        <begin position="684"/>
        <end position="693"/>
    </location>
</feature>
<evidence type="ECO:0000259" key="11">
    <source>
        <dbReference type="PROSITE" id="PS50053"/>
    </source>
</evidence>
<dbReference type="Gene3D" id="2.30.30.380">
    <property type="entry name" value="Zn-finger domain of Sec23/24"/>
    <property type="match status" value="1"/>
</dbReference>
<dbReference type="InterPro" id="IPR001394">
    <property type="entry name" value="Peptidase_C19_UCH"/>
</dbReference>
<dbReference type="GO" id="GO:0005634">
    <property type="term" value="C:nucleus"/>
    <property type="evidence" value="ECO:0007669"/>
    <property type="project" value="UniProtKB-SubCell"/>
</dbReference>
<evidence type="ECO:0000256" key="2">
    <source>
        <dbReference type="ARBA" id="ARBA00004123"/>
    </source>
</evidence>
<sequence>MPPKKKAGAVTTIHADLLAAFDETKSAASLRPDRLSSDLLARAYGLAGPRDSQKPVKQLHKACPPRWTEEAEQERAKKEEVKESPEVIVLDGTDDEGKKTRGGDRKGKGKAKATAGEVKEKPCSAENCGNNPRCLNWLGQDKWENSDKALKDFRKAAGLSADPSNDRDPEIPVGLKDVQNLGATCYANSFLQVWFRDTKFREGVYSVLPPTTGTVESSPVFQLQVLFTFLQTSKQAVYDPEPLVESLKIKKTEQQDAQEFSKLFLNLLDMQFQKQAKRVQAEGGSTKIGQLVDEQFGGRITYGTQCLSCKNKSAHPSTFFELEVNLTKNCKLEDRISASLASEKLEGDNQYFCENCGKKRDALRYTELAELPPVLHVSLLRFVWDMETGERSKSQHAMTYPLQIDMGQYLPRDAHGNKREVWYDLKGVLMHKGVSAHHGHYVAQVYDESQSKWFLFDDEAVSPIDDLNSPTTYDEDEAPVSSKKRPSKGFTRDERGNILPKSKDAYMLVYTRRRDASDPPATAEPAPPPLAQFTVEKLDKAYHDEVEKWLDRSKEVEQSFEKMRDVKRSIYRIWDVVEDDEEAFLVDKHELRRWVEEGIKKPGKGKGKAVDGEDKGEDVMVVEEEERKDASPMMLPEDEEGLGKQKMEDADMPDVDKSAVQSSTSAPQDPLPTPPAASTNGKYVESDESKTEKGDDDDLPHPSKLAARASPAEPIKLLCNDAVVCEHGLAKPQKADQMKRVSQYAIMALRDIGVTISPELRTPSSFCRECVGAIAADVVYAKQHLKDVDEMRKNENADLEQNKTAWISREWYRDWMKNKPKMHVAGTIVDPSPNDKPFIDDVLCEHGGRQPDTSKRKDIGKETIKFLRKLFAGFEPVVNPKSCDICEGQHEQVEQDDHEARARASLVKKHIKSFGDQIRLTGTRLAISSDDTAHFVVPRTYINKLVKWQKSKTPTAASQPGNLDNSHFLCKHGDLCLDLDAEVENPRKIDIATEQEWRFLAKYYAADPAITIWQEAGLQHPSSNPPVCEECLSEEKRNFEVGELKVRSLSASDFDENNDRKIEPEGSPEAERPAPTGSVRQYGQRASTRIKNKSNNPHWSKPLKVINMGKDDQVKDLKHRIEIELKYPIVTQRLFFKAQELGDASATVEELGILNGDTIEVYAVGMDGDYDPSAFEDKPSKRKGKRAREEGFTGTGLFGFEEEDGGDDDGSRSGADGSSEGAEGGEVASNGREKRSKKAASSTPVATNGDLEDIDMDDTIPCPSCTFLNNAALSSCEMCDSDLKG</sequence>
<feature type="region of interest" description="Disordered" evidence="10">
    <location>
        <begin position="600"/>
        <end position="708"/>
    </location>
</feature>
<dbReference type="GO" id="GO:0016579">
    <property type="term" value="P:protein deubiquitination"/>
    <property type="evidence" value="ECO:0007669"/>
    <property type="project" value="InterPro"/>
</dbReference>
<dbReference type="GO" id="GO:0004843">
    <property type="term" value="F:cysteine-type deubiquitinase activity"/>
    <property type="evidence" value="ECO:0007669"/>
    <property type="project" value="UniProtKB-EC"/>
</dbReference>
<evidence type="ECO:0000256" key="3">
    <source>
        <dbReference type="ARBA" id="ARBA00009085"/>
    </source>
</evidence>
<dbReference type="HOGENOM" id="CLU_005874_0_0_1"/>
<feature type="region of interest" description="Disordered" evidence="10">
    <location>
        <begin position="465"/>
        <end position="496"/>
    </location>
</feature>
<organism evidence="13 14">
    <name type="scientific">Rhodotorula toruloides (strain NP11)</name>
    <name type="common">Yeast</name>
    <name type="synonym">Rhodosporidium toruloides</name>
    <dbReference type="NCBI Taxonomy" id="1130832"/>
    <lineage>
        <taxon>Eukaryota</taxon>
        <taxon>Fungi</taxon>
        <taxon>Dikarya</taxon>
        <taxon>Basidiomycota</taxon>
        <taxon>Pucciniomycotina</taxon>
        <taxon>Microbotryomycetes</taxon>
        <taxon>Sporidiobolales</taxon>
        <taxon>Sporidiobolaceae</taxon>
        <taxon>Rhodotorula</taxon>
    </lineage>
</organism>
<evidence type="ECO:0000256" key="10">
    <source>
        <dbReference type="SAM" id="MobiDB-lite"/>
    </source>
</evidence>
<evidence type="ECO:0000256" key="5">
    <source>
        <dbReference type="ARBA" id="ARBA00022670"/>
    </source>
</evidence>
<dbReference type="SUPFAM" id="SSF54236">
    <property type="entry name" value="Ubiquitin-like"/>
    <property type="match status" value="1"/>
</dbReference>
<accession>M7X4G7</accession>
<dbReference type="PANTHER" id="PTHR24006">
    <property type="entry name" value="UBIQUITIN CARBOXYL-TERMINAL HYDROLASE"/>
    <property type="match status" value="1"/>
</dbReference>
<dbReference type="PROSITE" id="PS00973">
    <property type="entry name" value="USP_2"/>
    <property type="match status" value="1"/>
</dbReference>
<keyword evidence="9" id="KW-0539">Nucleus</keyword>
<keyword evidence="5" id="KW-0645">Protease</keyword>
<feature type="compositionally biased region" description="Basic and acidic residues" evidence="10">
    <location>
        <begin position="67"/>
        <end position="85"/>
    </location>
</feature>
<dbReference type="Gene3D" id="3.90.70.10">
    <property type="entry name" value="Cysteine proteinases"/>
    <property type="match status" value="1"/>
</dbReference>
<name>M7X4G7_RHOT1</name>
<proteinExistence type="inferred from homology"/>
<dbReference type="InterPro" id="IPR028889">
    <property type="entry name" value="USP"/>
</dbReference>
<dbReference type="Gene3D" id="3.10.20.90">
    <property type="entry name" value="Phosphatidylinositol 3-kinase Catalytic Subunit, Chain A, domain 1"/>
    <property type="match status" value="1"/>
</dbReference>
<dbReference type="GO" id="GO:0004197">
    <property type="term" value="F:cysteine-type endopeptidase activity"/>
    <property type="evidence" value="ECO:0007669"/>
    <property type="project" value="InterPro"/>
</dbReference>
<dbReference type="InterPro" id="IPR044743">
    <property type="entry name" value="Ubl_USP48"/>
</dbReference>
<dbReference type="GO" id="GO:0006508">
    <property type="term" value="P:proteolysis"/>
    <property type="evidence" value="ECO:0007669"/>
    <property type="project" value="UniProtKB-KW"/>
</dbReference>
<dbReference type="eggNOG" id="KOG1863">
    <property type="taxonomic scope" value="Eukaryota"/>
</dbReference>
<dbReference type="InterPro" id="IPR050164">
    <property type="entry name" value="Peptidase_C19"/>
</dbReference>
<dbReference type="EC" id="3.4.19.12" evidence="4"/>
<keyword evidence="6" id="KW-0833">Ubl conjugation pathway</keyword>
<dbReference type="PROSITE" id="PS50053">
    <property type="entry name" value="UBIQUITIN_2"/>
    <property type="match status" value="1"/>
</dbReference>
<feature type="compositionally biased region" description="Low complexity" evidence="10">
    <location>
        <begin position="1212"/>
        <end position="1221"/>
    </location>
</feature>
<evidence type="ECO:0000256" key="4">
    <source>
        <dbReference type="ARBA" id="ARBA00012759"/>
    </source>
</evidence>
<evidence type="ECO:0000256" key="1">
    <source>
        <dbReference type="ARBA" id="ARBA00000707"/>
    </source>
</evidence>
<dbReference type="EMBL" id="KB722643">
    <property type="protein sequence ID" value="EMS25216.1"/>
    <property type="molecule type" value="Genomic_DNA"/>
</dbReference>
<dbReference type="InterPro" id="IPR029071">
    <property type="entry name" value="Ubiquitin-like_domsf"/>
</dbReference>
<feature type="region of interest" description="Disordered" evidence="10">
    <location>
        <begin position="1050"/>
        <end position="1101"/>
    </location>
</feature>
<evidence type="ECO:0000313" key="14">
    <source>
        <dbReference type="Proteomes" id="UP000016926"/>
    </source>
</evidence>
<comment type="subcellular location">
    <subcellularLocation>
        <location evidence="2">Nucleus</location>
    </subcellularLocation>
</comment>
<feature type="region of interest" description="Disordered" evidence="10">
    <location>
        <begin position="1172"/>
        <end position="1257"/>
    </location>
</feature>
<dbReference type="RefSeq" id="XP_016276335.1">
    <property type="nucleotide sequence ID" value="XM_016416616.1"/>
</dbReference>
<dbReference type="GeneID" id="27366957"/>
<feature type="compositionally biased region" description="Basic and acidic residues" evidence="10">
    <location>
        <begin position="95"/>
        <end position="106"/>
    </location>
</feature>
<feature type="domain" description="Ubiquitin-like" evidence="11">
    <location>
        <begin position="1086"/>
        <end position="1168"/>
    </location>
</feature>
<dbReference type="PANTHER" id="PTHR24006:SF722">
    <property type="entry name" value="UBIQUITIN CARBOXYL-TERMINAL HYDROLASE 48"/>
    <property type="match status" value="1"/>
</dbReference>
<dbReference type="GO" id="GO:0005829">
    <property type="term" value="C:cytosol"/>
    <property type="evidence" value="ECO:0007669"/>
    <property type="project" value="TreeGrafter"/>
</dbReference>
<gene>
    <name evidence="13" type="ORF">RHTO_02944</name>
</gene>
<feature type="compositionally biased region" description="Basic and acidic residues" evidence="10">
    <location>
        <begin position="1057"/>
        <end position="1072"/>
    </location>
</feature>
<feature type="compositionally biased region" description="Polar residues" evidence="10">
    <location>
        <begin position="1078"/>
        <end position="1098"/>
    </location>
</feature>
<protein>
    <recommendedName>
        <fullName evidence="4">ubiquitinyl hydrolase 1</fullName>
        <ecNumber evidence="4">3.4.19.12</ecNumber>
    </recommendedName>
</protein>
<dbReference type="PROSITE" id="PS50235">
    <property type="entry name" value="USP_3"/>
    <property type="match status" value="1"/>
</dbReference>
<dbReference type="Pfam" id="PF00240">
    <property type="entry name" value="ubiquitin"/>
    <property type="match status" value="1"/>
</dbReference>
<comment type="catalytic activity">
    <reaction evidence="1">
        <text>Thiol-dependent hydrolysis of ester, thioester, amide, peptide and isopeptide bonds formed by the C-terminal Gly of ubiquitin (a 76-residue protein attached to proteins as an intracellular targeting signal).</text>
        <dbReference type="EC" id="3.4.19.12"/>
    </reaction>
</comment>
<feature type="compositionally biased region" description="Basic and acidic residues" evidence="10">
    <location>
        <begin position="641"/>
        <end position="657"/>
    </location>
</feature>
<dbReference type="CDD" id="cd01795">
    <property type="entry name" value="Ubl_USP48"/>
    <property type="match status" value="1"/>
</dbReference>
<dbReference type="InterPro" id="IPR038765">
    <property type="entry name" value="Papain-like_cys_pep_sf"/>
</dbReference>
<feature type="domain" description="USP" evidence="12">
    <location>
        <begin position="173"/>
        <end position="513"/>
    </location>
</feature>
<evidence type="ECO:0000256" key="7">
    <source>
        <dbReference type="ARBA" id="ARBA00022801"/>
    </source>
</evidence>
<dbReference type="OrthoDB" id="289038at2759"/>
<evidence type="ECO:0000256" key="6">
    <source>
        <dbReference type="ARBA" id="ARBA00022786"/>
    </source>
</evidence>
<keyword evidence="14" id="KW-1185">Reference proteome</keyword>
<dbReference type="Pfam" id="PF00443">
    <property type="entry name" value="UCH"/>
    <property type="match status" value="1"/>
</dbReference>
<comment type="similarity">
    <text evidence="3">Belongs to the peptidase C19 family.</text>
</comment>
<evidence type="ECO:0000256" key="8">
    <source>
        <dbReference type="ARBA" id="ARBA00022807"/>
    </source>
</evidence>